<dbReference type="PANTHER" id="PTHR24148:SF64">
    <property type="entry name" value="HETEROKARYON INCOMPATIBILITY DOMAIN-CONTAINING PROTEIN"/>
    <property type="match status" value="1"/>
</dbReference>
<dbReference type="OrthoDB" id="4587016at2759"/>
<evidence type="ECO:0000259" key="1">
    <source>
        <dbReference type="Pfam" id="PF06985"/>
    </source>
</evidence>
<dbReference type="EMBL" id="KL647935">
    <property type="protein sequence ID" value="KEY73044.1"/>
    <property type="molecule type" value="Genomic_DNA"/>
</dbReference>
<dbReference type="Pfam" id="PF26639">
    <property type="entry name" value="Het-6_barrel"/>
    <property type="match status" value="1"/>
</dbReference>
<dbReference type="InterPro" id="IPR052895">
    <property type="entry name" value="HetReg/Transcr_Mod"/>
</dbReference>
<proteinExistence type="predicted"/>
<dbReference type="PANTHER" id="PTHR24148">
    <property type="entry name" value="ANKYRIN REPEAT DOMAIN-CONTAINING PROTEIN 39 HOMOLOG-RELATED"/>
    <property type="match status" value="1"/>
</dbReference>
<feature type="domain" description="Heterokaryon incompatibility" evidence="1">
    <location>
        <begin position="66"/>
        <end position="246"/>
    </location>
</feature>
<evidence type="ECO:0000313" key="2">
    <source>
        <dbReference type="EMBL" id="KEY73044.1"/>
    </source>
</evidence>
<accession>A0A084B665</accession>
<dbReference type="InterPro" id="IPR010730">
    <property type="entry name" value="HET"/>
</dbReference>
<dbReference type="Pfam" id="PF06985">
    <property type="entry name" value="HET"/>
    <property type="match status" value="1"/>
</dbReference>
<organism evidence="2 3">
    <name type="scientific">Stachybotrys chartarum (strain CBS 109288 / IBT 7711)</name>
    <name type="common">Toxic black mold</name>
    <name type="synonym">Stilbospora chartarum</name>
    <dbReference type="NCBI Taxonomy" id="1280523"/>
    <lineage>
        <taxon>Eukaryota</taxon>
        <taxon>Fungi</taxon>
        <taxon>Dikarya</taxon>
        <taxon>Ascomycota</taxon>
        <taxon>Pezizomycotina</taxon>
        <taxon>Sordariomycetes</taxon>
        <taxon>Hypocreomycetidae</taxon>
        <taxon>Hypocreales</taxon>
        <taxon>Stachybotryaceae</taxon>
        <taxon>Stachybotrys</taxon>
    </lineage>
</organism>
<dbReference type="HOGENOM" id="CLU_004184_7_2_1"/>
<gene>
    <name evidence="2" type="ORF">S7711_06118</name>
</gene>
<name>A0A084B665_STACB</name>
<protein>
    <recommendedName>
        <fullName evidence="1">Heterokaryon incompatibility domain-containing protein</fullName>
    </recommendedName>
</protein>
<dbReference type="Proteomes" id="UP000028045">
    <property type="component" value="Unassembled WGS sequence"/>
</dbReference>
<keyword evidence="3" id="KW-1185">Reference proteome</keyword>
<sequence>MVPVVEFIRSLLPSEQDIGEAYTYQPISQQSRTFRLIRLLPTQQQWPNEAIRIQLVHADLDSDVEYDALSYAWSLPKGVTEPDRLLVVETEAGSRILAIFRPLEEALRHLQPTQNCLLFADQICIDQNNTFEKQHQVGLMKDIYANSRRGTVWLGPGTPASDTYFSFVNEILSEGTLGRLMGPNVGQFLDVFDAVMDPLCEVTVSVGKDRDDVLDMLSRYGSQYPLYGLVDVLNRQWFRRLWIIQEACLSPELIFLCGNHSQCYDCFRGGILFFNIYNTHWVRNLKESIARSEIELRSRLLEMTIAFQRIIQERKVLHSARQPRSLYDIILKYNVNGDSEKVGATMSHDRIFGLLGLAAADDQLRARINVNYKDDTRQVYTDIASNLLEHNLDTLLFSQAPKIVRRLPSWVPDWTMDLKIPHGYIDLDTPAFSAGSLRDPVLSYDRLECSVRVQGIYIDTISHVGNCTIKTNSRQGSLANIEYESVSYFSEEVSDFIQKASSVRMKVCTYVEMDAGNMLLRLMDGGLTMIHVTAGLGEEQGTAKLKSLHEFICQLGWSLIVSNNYQLTHHLGRSVRARSVRPSYWFPPSEWEALKICAKVPKGAGAVLIKAAAELFSDVTLALVSCSRTLLMKWYLDTKRRFAKVKLSSTKEERRQDLERIGISEDLASDKQMNAFLGNLAKQAGRKVYRTQKGHVGIGPGFAKPGDALVILFGSTVPHVLRREMDETDVPKPWAYIGESYCDGIMNGEAIGQFSAEQDTFVLQ</sequence>
<dbReference type="AlphaFoldDB" id="A0A084B665"/>
<reference evidence="2 3" key="1">
    <citation type="journal article" date="2014" name="BMC Genomics">
        <title>Comparative genome sequencing reveals chemotype-specific gene clusters in the toxigenic black mold Stachybotrys.</title>
        <authorList>
            <person name="Semeiks J."/>
            <person name="Borek D."/>
            <person name="Otwinowski Z."/>
            <person name="Grishin N.V."/>
        </authorList>
    </citation>
    <scope>NUCLEOTIDE SEQUENCE [LARGE SCALE GENOMIC DNA]</scope>
    <source>
        <strain evidence="3">CBS 109288 / IBT 7711</strain>
    </source>
</reference>
<evidence type="ECO:0000313" key="3">
    <source>
        <dbReference type="Proteomes" id="UP000028045"/>
    </source>
</evidence>